<dbReference type="OrthoDB" id="9797274at2"/>
<name>A0A3P5WN40_9RHOB</name>
<organism evidence="4 5">
    <name type="scientific">Pseudogemmobacter humi</name>
    <dbReference type="NCBI Taxonomy" id="2483812"/>
    <lineage>
        <taxon>Bacteria</taxon>
        <taxon>Pseudomonadati</taxon>
        <taxon>Pseudomonadota</taxon>
        <taxon>Alphaproteobacteria</taxon>
        <taxon>Rhodobacterales</taxon>
        <taxon>Paracoccaceae</taxon>
        <taxon>Pseudogemmobacter</taxon>
    </lineage>
</organism>
<keyword evidence="4" id="KW-0378">Hydrolase</keyword>
<dbReference type="EMBL" id="UXAW01000041">
    <property type="protein sequence ID" value="VDC22372.1"/>
    <property type="molecule type" value="Genomic_DNA"/>
</dbReference>
<feature type="region of interest" description="Disordered" evidence="1">
    <location>
        <begin position="85"/>
        <end position="109"/>
    </location>
</feature>
<dbReference type="InterPro" id="IPR011335">
    <property type="entry name" value="Restrct_endonuc-II-like"/>
</dbReference>
<evidence type="ECO:0000259" key="3">
    <source>
        <dbReference type="Pfam" id="PF04471"/>
    </source>
</evidence>
<dbReference type="InterPro" id="IPR011856">
    <property type="entry name" value="tRNA_endonuc-like_dom_sf"/>
</dbReference>
<feature type="domain" description="Restriction endonuclease type IV Mrr" evidence="3">
    <location>
        <begin position="113"/>
        <end position="217"/>
    </location>
</feature>
<dbReference type="InterPro" id="IPR007560">
    <property type="entry name" value="Restrct_endonuc_IV_Mrr"/>
</dbReference>
<gene>
    <name evidence="4" type="ORF">XINFAN_00773</name>
</gene>
<evidence type="ECO:0000256" key="1">
    <source>
        <dbReference type="SAM" id="MobiDB-lite"/>
    </source>
</evidence>
<dbReference type="Gene3D" id="3.40.1350.10">
    <property type="match status" value="1"/>
</dbReference>
<dbReference type="PANTHER" id="PTHR30015:SF6">
    <property type="entry name" value="SLL1429 PROTEIN"/>
    <property type="match status" value="1"/>
</dbReference>
<evidence type="ECO:0000256" key="2">
    <source>
        <dbReference type="SAM" id="Phobius"/>
    </source>
</evidence>
<keyword evidence="2" id="KW-0812">Transmembrane</keyword>
<dbReference type="Pfam" id="PF04471">
    <property type="entry name" value="Mrr_cat"/>
    <property type="match status" value="1"/>
</dbReference>
<proteinExistence type="predicted"/>
<dbReference type="PANTHER" id="PTHR30015">
    <property type="entry name" value="MRR RESTRICTION SYSTEM PROTEIN"/>
    <property type="match status" value="1"/>
</dbReference>
<keyword evidence="4" id="KW-0255">Endonuclease</keyword>
<accession>A0A3P5WN40</accession>
<keyword evidence="5" id="KW-1185">Reference proteome</keyword>
<evidence type="ECO:0000313" key="5">
    <source>
        <dbReference type="Proteomes" id="UP000277498"/>
    </source>
</evidence>
<dbReference type="GO" id="GO:0015666">
    <property type="term" value="F:restriction endodeoxyribonuclease activity"/>
    <property type="evidence" value="ECO:0007669"/>
    <property type="project" value="TreeGrafter"/>
</dbReference>
<dbReference type="InterPro" id="IPR052906">
    <property type="entry name" value="Type_IV_Methyl-Rstrct_Enzyme"/>
</dbReference>
<dbReference type="GO" id="GO:0003677">
    <property type="term" value="F:DNA binding"/>
    <property type="evidence" value="ECO:0007669"/>
    <property type="project" value="InterPro"/>
</dbReference>
<feature type="transmembrane region" description="Helical" evidence="2">
    <location>
        <begin position="13"/>
        <end position="33"/>
    </location>
</feature>
<keyword evidence="2" id="KW-1133">Transmembrane helix</keyword>
<evidence type="ECO:0000313" key="4">
    <source>
        <dbReference type="EMBL" id="VDC22372.1"/>
    </source>
</evidence>
<protein>
    <submittedName>
        <fullName evidence="4">Restriction endonuclease</fullName>
    </submittedName>
</protein>
<dbReference type="AlphaFoldDB" id="A0A3P5WN40"/>
<feature type="transmembrane region" description="Helical" evidence="2">
    <location>
        <begin position="53"/>
        <end position="70"/>
    </location>
</feature>
<reference evidence="4 5" key="1">
    <citation type="submission" date="2018-11" db="EMBL/GenBank/DDBJ databases">
        <authorList>
            <person name="Criscuolo A."/>
        </authorList>
    </citation>
    <scope>NUCLEOTIDE SEQUENCE [LARGE SCALE GENOMIC DNA]</scope>
    <source>
        <strain evidence="4">ACIP111625</strain>
    </source>
</reference>
<feature type="compositionally biased region" description="Polar residues" evidence="1">
    <location>
        <begin position="94"/>
        <end position="105"/>
    </location>
</feature>
<sequence>MGRRSRKQIEDDMIAKIVVVFLAVGGAVSAIVWFATKVIRSVAARWAERPADVIIVAIALIFLALILLSLKTNIRVFPKPMHDALHRHGKTRSSPRVTNTGTRVPTISDDPPINGHEFEHWVAAKLKADGWDATVTRGSGDQGLDIIAWRYGKSIGIQCKRFKGSVGNGAVQEAHAGRMYHHCNAAAVVTTGRYTRSAKDLSLRTGVILLTPDDLPQLAQIAGFASAYYNWPPRHPAQTSKPTG</sequence>
<dbReference type="SUPFAM" id="SSF52980">
    <property type="entry name" value="Restriction endonuclease-like"/>
    <property type="match status" value="1"/>
</dbReference>
<dbReference type="GO" id="GO:0009307">
    <property type="term" value="P:DNA restriction-modification system"/>
    <property type="evidence" value="ECO:0007669"/>
    <property type="project" value="InterPro"/>
</dbReference>
<dbReference type="RefSeq" id="WP_124085201.1">
    <property type="nucleotide sequence ID" value="NZ_UXAW01000041.1"/>
</dbReference>
<keyword evidence="2" id="KW-0472">Membrane</keyword>
<keyword evidence="4" id="KW-0540">Nuclease</keyword>
<dbReference type="Proteomes" id="UP000277498">
    <property type="component" value="Unassembled WGS sequence"/>
</dbReference>